<dbReference type="GO" id="GO:0046688">
    <property type="term" value="P:response to copper ion"/>
    <property type="evidence" value="ECO:0007669"/>
    <property type="project" value="InterPro"/>
</dbReference>
<dbReference type="InterPro" id="IPR014756">
    <property type="entry name" value="Ig_E-set"/>
</dbReference>
<evidence type="ECO:0000256" key="1">
    <source>
        <dbReference type="ARBA" id="ARBA00004196"/>
    </source>
</evidence>
<evidence type="ECO:0000256" key="3">
    <source>
        <dbReference type="ARBA" id="ARBA00022729"/>
    </source>
</evidence>
<keyword evidence="2" id="KW-0479">Metal-binding</keyword>
<name>A0A1W6MZ56_9HYPH</name>
<dbReference type="GO" id="GO:0006825">
    <property type="term" value="P:copper ion transport"/>
    <property type="evidence" value="ECO:0007669"/>
    <property type="project" value="InterPro"/>
</dbReference>
<evidence type="ECO:0000256" key="2">
    <source>
        <dbReference type="ARBA" id="ARBA00022723"/>
    </source>
</evidence>
<dbReference type="InterPro" id="IPR007348">
    <property type="entry name" value="CopC_dom"/>
</dbReference>
<dbReference type="Pfam" id="PF04234">
    <property type="entry name" value="CopC"/>
    <property type="match status" value="1"/>
</dbReference>
<dbReference type="Gene3D" id="2.60.40.1220">
    <property type="match status" value="1"/>
</dbReference>
<evidence type="ECO:0000259" key="6">
    <source>
        <dbReference type="Pfam" id="PF04234"/>
    </source>
</evidence>
<keyword evidence="4" id="KW-0186">Copper</keyword>
<evidence type="ECO:0000256" key="4">
    <source>
        <dbReference type="ARBA" id="ARBA00023008"/>
    </source>
</evidence>
<sequence>MWRRLAYSMILLMCLNSHALAHASLLEAVPAPGAVVAGDNLSIELRFDSRLDSRFSRLELFKADGGAAALTLLAADTPTILKARATALEEGAYVLRWRVLSVDGHANQGEIKFYIGR</sequence>
<protein>
    <recommendedName>
        <fullName evidence="6">CopC domain-containing protein</fullName>
    </recommendedName>
</protein>
<reference evidence="7 8" key="1">
    <citation type="submission" date="2017-02" db="EMBL/GenBank/DDBJ databases">
        <authorList>
            <person name="Peterson S.W."/>
        </authorList>
    </citation>
    <scope>NUCLEOTIDE SEQUENCE [LARGE SCALE GENOMIC DNA]</scope>
    <source>
        <strain evidence="7 8">S285</strain>
    </source>
</reference>
<feature type="domain" description="CopC" evidence="6">
    <location>
        <begin position="22"/>
        <end position="114"/>
    </location>
</feature>
<dbReference type="RefSeq" id="WP_085772995.1">
    <property type="nucleotide sequence ID" value="NZ_AP027149.1"/>
</dbReference>
<evidence type="ECO:0000313" key="8">
    <source>
        <dbReference type="Proteomes" id="UP000193978"/>
    </source>
</evidence>
<gene>
    <name evidence="7" type="ORF">B1812_19210</name>
</gene>
<evidence type="ECO:0000256" key="5">
    <source>
        <dbReference type="SAM" id="SignalP"/>
    </source>
</evidence>
<evidence type="ECO:0000313" key="7">
    <source>
        <dbReference type="EMBL" id="ARN82858.1"/>
    </source>
</evidence>
<keyword evidence="8" id="KW-1185">Reference proteome</keyword>
<dbReference type="InterPro" id="IPR032694">
    <property type="entry name" value="CopC/D"/>
</dbReference>
<dbReference type="PANTHER" id="PTHR34820">
    <property type="entry name" value="INNER MEMBRANE PROTEIN YEBZ"/>
    <property type="match status" value="1"/>
</dbReference>
<dbReference type="KEGG" id="mbry:B1812_19210"/>
<proteinExistence type="predicted"/>
<dbReference type="InterPro" id="IPR014755">
    <property type="entry name" value="Cu-Rt/internalin_Ig-like"/>
</dbReference>
<organism evidence="7 8">
    <name type="scientific">Methylocystis bryophila</name>
    <dbReference type="NCBI Taxonomy" id="655015"/>
    <lineage>
        <taxon>Bacteria</taxon>
        <taxon>Pseudomonadati</taxon>
        <taxon>Pseudomonadota</taxon>
        <taxon>Alphaproteobacteria</taxon>
        <taxon>Hyphomicrobiales</taxon>
        <taxon>Methylocystaceae</taxon>
        <taxon>Methylocystis</taxon>
    </lineage>
</organism>
<dbReference type="GO" id="GO:0005886">
    <property type="term" value="C:plasma membrane"/>
    <property type="evidence" value="ECO:0007669"/>
    <property type="project" value="TreeGrafter"/>
</dbReference>
<dbReference type="EMBL" id="CP019948">
    <property type="protein sequence ID" value="ARN82858.1"/>
    <property type="molecule type" value="Genomic_DNA"/>
</dbReference>
<feature type="chain" id="PRO_5010883278" description="CopC domain-containing protein" evidence="5">
    <location>
        <begin position="24"/>
        <end position="117"/>
    </location>
</feature>
<dbReference type="GO" id="GO:0030313">
    <property type="term" value="C:cell envelope"/>
    <property type="evidence" value="ECO:0007669"/>
    <property type="project" value="UniProtKB-SubCell"/>
</dbReference>
<dbReference type="STRING" id="655015.B1812_19210"/>
<dbReference type="AlphaFoldDB" id="A0A1W6MZ56"/>
<dbReference type="OrthoDB" id="8374223at2"/>
<dbReference type="SUPFAM" id="SSF81296">
    <property type="entry name" value="E set domains"/>
    <property type="match status" value="1"/>
</dbReference>
<dbReference type="PANTHER" id="PTHR34820:SF4">
    <property type="entry name" value="INNER MEMBRANE PROTEIN YEBZ"/>
    <property type="match status" value="1"/>
</dbReference>
<feature type="signal peptide" evidence="5">
    <location>
        <begin position="1"/>
        <end position="23"/>
    </location>
</feature>
<comment type="subcellular location">
    <subcellularLocation>
        <location evidence="1">Cell envelope</location>
    </subcellularLocation>
</comment>
<dbReference type="Proteomes" id="UP000193978">
    <property type="component" value="Chromosome"/>
</dbReference>
<dbReference type="GO" id="GO:0042597">
    <property type="term" value="C:periplasmic space"/>
    <property type="evidence" value="ECO:0007669"/>
    <property type="project" value="InterPro"/>
</dbReference>
<dbReference type="GO" id="GO:0005507">
    <property type="term" value="F:copper ion binding"/>
    <property type="evidence" value="ECO:0007669"/>
    <property type="project" value="InterPro"/>
</dbReference>
<accession>A0A1W6MZ56</accession>
<keyword evidence="3 5" id="KW-0732">Signal</keyword>